<dbReference type="RefSeq" id="WP_012014107.1">
    <property type="nucleotide sequence ID" value="NC_009380.1"/>
</dbReference>
<accession>A4X8X8</accession>
<proteinExistence type="predicted"/>
<dbReference type="HOGENOM" id="CLU_2195087_0_0_11"/>
<dbReference type="AlphaFoldDB" id="A4X8X8"/>
<evidence type="ECO:0000313" key="1">
    <source>
        <dbReference type="EMBL" id="ABP55328.1"/>
    </source>
</evidence>
<organism evidence="1 2">
    <name type="scientific">Salinispora tropica (strain ATCC BAA-916 / DSM 44818 / JCM 13857 / NBRC 105044 / CNB-440)</name>
    <dbReference type="NCBI Taxonomy" id="369723"/>
    <lineage>
        <taxon>Bacteria</taxon>
        <taxon>Bacillati</taxon>
        <taxon>Actinomycetota</taxon>
        <taxon>Actinomycetes</taxon>
        <taxon>Micromonosporales</taxon>
        <taxon>Micromonosporaceae</taxon>
        <taxon>Salinispora</taxon>
    </lineage>
</organism>
<dbReference type="EMBL" id="CP000667">
    <property type="protein sequence ID" value="ABP55328.1"/>
    <property type="molecule type" value="Genomic_DNA"/>
</dbReference>
<evidence type="ECO:0000313" key="2">
    <source>
        <dbReference type="Proteomes" id="UP000000235"/>
    </source>
</evidence>
<sequence length="108" mass="11879">MSSPSDDVLRTLREFVERLDQFDSDAPLVGTLSVGAGGAVDELPLRLPVARALVEALLSYHDPRDFGTCAHCRTGRLDRHFVCRTCGIVDGVFGQMLAERAAREFMIN</sequence>
<dbReference type="eggNOG" id="ENOG5032CTS">
    <property type="taxonomic scope" value="Bacteria"/>
</dbReference>
<dbReference type="Proteomes" id="UP000000235">
    <property type="component" value="Chromosome"/>
</dbReference>
<gene>
    <name evidence="1" type="ordered locus">Strop_2888</name>
</gene>
<dbReference type="KEGG" id="stp:Strop_2888"/>
<name>A4X8X8_SALTO</name>
<dbReference type="STRING" id="369723.Strop_2888"/>
<keyword evidence="2" id="KW-1185">Reference proteome</keyword>
<protein>
    <submittedName>
        <fullName evidence="1">Uncharacterized protein</fullName>
    </submittedName>
</protein>
<reference evidence="2" key="1">
    <citation type="journal article" date="2007" name="Proc. Natl. Acad. Sci. U.S.A.">
        <title>Genome sequencing reveals complex secondary metabolome in the marine actinomycete Salinispora tropica.</title>
        <authorList>
            <person name="Udwary D.W."/>
            <person name="Zeigler L."/>
            <person name="Asolkar R.N."/>
            <person name="Singan V."/>
            <person name="Lapidus A."/>
            <person name="Fenical W."/>
            <person name="Jensen P.R."/>
            <person name="Moore B.S."/>
        </authorList>
    </citation>
    <scope>NUCLEOTIDE SEQUENCE [LARGE SCALE GENOMIC DNA]</scope>
    <source>
        <strain evidence="2">ATCC BAA-916 / DSM 44818 / CNB-440</strain>
    </source>
</reference>